<sequence length="161" mass="17942">YGSKTVMAREKFPVLAYGFAITGIGIIVCLMGTILRLMGPTDSWNQGLCCLAPRSRYRTNMSVFLRVPESDSPSAGIYPKQSCKGKRESRSVGSEKVQLMSCCHKSKKSYGYSSVPSTINSSSERGYVHYEEISFDEMPPPPLEILNQYQTVNPSLSFFQE</sequence>
<feature type="transmembrane region" description="Helical" evidence="1">
    <location>
        <begin position="14"/>
        <end position="35"/>
    </location>
</feature>
<dbReference type="AlphaFoldDB" id="A0A0B6ZAP9"/>
<feature type="non-terminal residue" evidence="2">
    <location>
        <position position="161"/>
    </location>
</feature>
<protein>
    <submittedName>
        <fullName evidence="2">Uncharacterized protein</fullName>
    </submittedName>
</protein>
<evidence type="ECO:0000256" key="1">
    <source>
        <dbReference type="SAM" id="Phobius"/>
    </source>
</evidence>
<name>A0A0B6ZAP9_9EUPU</name>
<organism evidence="2">
    <name type="scientific">Arion vulgaris</name>
    <dbReference type="NCBI Taxonomy" id="1028688"/>
    <lineage>
        <taxon>Eukaryota</taxon>
        <taxon>Metazoa</taxon>
        <taxon>Spiralia</taxon>
        <taxon>Lophotrochozoa</taxon>
        <taxon>Mollusca</taxon>
        <taxon>Gastropoda</taxon>
        <taxon>Heterobranchia</taxon>
        <taxon>Euthyneura</taxon>
        <taxon>Panpulmonata</taxon>
        <taxon>Eupulmonata</taxon>
        <taxon>Stylommatophora</taxon>
        <taxon>Helicina</taxon>
        <taxon>Arionoidea</taxon>
        <taxon>Arionidae</taxon>
        <taxon>Arion</taxon>
    </lineage>
</organism>
<proteinExistence type="predicted"/>
<feature type="non-terminal residue" evidence="2">
    <location>
        <position position="1"/>
    </location>
</feature>
<reference evidence="2" key="1">
    <citation type="submission" date="2014-12" db="EMBL/GenBank/DDBJ databases">
        <title>Insight into the proteome of Arion vulgaris.</title>
        <authorList>
            <person name="Aradska J."/>
            <person name="Bulat T."/>
            <person name="Smidak R."/>
            <person name="Sarate P."/>
            <person name="Gangsoo J."/>
            <person name="Sialana F."/>
            <person name="Bilban M."/>
            <person name="Lubec G."/>
        </authorList>
    </citation>
    <scope>NUCLEOTIDE SEQUENCE</scope>
    <source>
        <tissue evidence="2">Skin</tissue>
    </source>
</reference>
<keyword evidence="1" id="KW-0812">Transmembrane</keyword>
<keyword evidence="1" id="KW-1133">Transmembrane helix</keyword>
<dbReference type="EMBL" id="HACG01018582">
    <property type="protein sequence ID" value="CEK65447.1"/>
    <property type="molecule type" value="Transcribed_RNA"/>
</dbReference>
<keyword evidence="1" id="KW-0472">Membrane</keyword>
<accession>A0A0B6ZAP9</accession>
<gene>
    <name evidence="2" type="primary">ORF55038</name>
</gene>
<evidence type="ECO:0000313" key="2">
    <source>
        <dbReference type="EMBL" id="CEK65447.1"/>
    </source>
</evidence>